<sequence>MALSSVVLPTTELLPFSHSQDCQRTSSLSQLSVEDLKDLPAHWRCYMSPQGRRYYVNTTSNGKSQWNAAVQDSLLPKTTFPSVYILLM</sequence>
<evidence type="ECO:0000313" key="2">
    <source>
        <dbReference type="EMBL" id="TNN81568.1"/>
    </source>
</evidence>
<organism evidence="2 3">
    <name type="scientific">Liparis tanakae</name>
    <name type="common">Tanaka's snailfish</name>
    <dbReference type="NCBI Taxonomy" id="230148"/>
    <lineage>
        <taxon>Eukaryota</taxon>
        <taxon>Metazoa</taxon>
        <taxon>Chordata</taxon>
        <taxon>Craniata</taxon>
        <taxon>Vertebrata</taxon>
        <taxon>Euteleostomi</taxon>
        <taxon>Actinopterygii</taxon>
        <taxon>Neopterygii</taxon>
        <taxon>Teleostei</taxon>
        <taxon>Neoteleostei</taxon>
        <taxon>Acanthomorphata</taxon>
        <taxon>Eupercaria</taxon>
        <taxon>Perciformes</taxon>
        <taxon>Cottioidei</taxon>
        <taxon>Cottales</taxon>
        <taxon>Liparidae</taxon>
        <taxon>Liparis</taxon>
    </lineage>
</organism>
<name>A0A4Z2IVM3_9TELE</name>
<dbReference type="OrthoDB" id="2020426at2759"/>
<dbReference type="EMBL" id="SRLO01000045">
    <property type="protein sequence ID" value="TNN81568.1"/>
    <property type="molecule type" value="Genomic_DNA"/>
</dbReference>
<comment type="caution">
    <text evidence="2">The sequence shown here is derived from an EMBL/GenBank/DDBJ whole genome shotgun (WGS) entry which is preliminary data.</text>
</comment>
<dbReference type="Proteomes" id="UP000314294">
    <property type="component" value="Unassembled WGS sequence"/>
</dbReference>
<dbReference type="Gene3D" id="2.20.70.10">
    <property type="match status" value="1"/>
</dbReference>
<proteinExistence type="predicted"/>
<feature type="domain" description="WW" evidence="1">
    <location>
        <begin position="39"/>
        <end position="67"/>
    </location>
</feature>
<keyword evidence="3" id="KW-1185">Reference proteome</keyword>
<evidence type="ECO:0000313" key="3">
    <source>
        <dbReference type="Proteomes" id="UP000314294"/>
    </source>
</evidence>
<dbReference type="CDD" id="cd00201">
    <property type="entry name" value="WW"/>
    <property type="match status" value="1"/>
</dbReference>
<evidence type="ECO:0000259" key="1">
    <source>
        <dbReference type="Pfam" id="PF00397"/>
    </source>
</evidence>
<dbReference type="InterPro" id="IPR001202">
    <property type="entry name" value="WW_dom"/>
</dbReference>
<dbReference type="SUPFAM" id="SSF51045">
    <property type="entry name" value="WW domain"/>
    <property type="match status" value="1"/>
</dbReference>
<protein>
    <recommendedName>
        <fullName evidence="1">WW domain-containing protein</fullName>
    </recommendedName>
</protein>
<reference evidence="2 3" key="1">
    <citation type="submission" date="2019-03" db="EMBL/GenBank/DDBJ databases">
        <title>First draft genome of Liparis tanakae, snailfish: a comprehensive survey of snailfish specific genes.</title>
        <authorList>
            <person name="Kim W."/>
            <person name="Song I."/>
            <person name="Jeong J.-H."/>
            <person name="Kim D."/>
            <person name="Kim S."/>
            <person name="Ryu S."/>
            <person name="Song J.Y."/>
            <person name="Lee S.K."/>
        </authorList>
    </citation>
    <scope>NUCLEOTIDE SEQUENCE [LARGE SCALE GENOMIC DNA]</scope>
    <source>
        <tissue evidence="2">Muscle</tissue>
    </source>
</reference>
<dbReference type="AlphaFoldDB" id="A0A4Z2IVM3"/>
<accession>A0A4Z2IVM3</accession>
<gene>
    <name evidence="2" type="ORF">EYF80_008013</name>
</gene>
<dbReference type="Pfam" id="PF00397">
    <property type="entry name" value="WW"/>
    <property type="match status" value="1"/>
</dbReference>
<dbReference type="InterPro" id="IPR036020">
    <property type="entry name" value="WW_dom_sf"/>
</dbReference>